<keyword evidence="1" id="KW-1133">Transmembrane helix</keyword>
<reference evidence="2 3" key="1">
    <citation type="submission" date="2020-04" db="EMBL/GenBank/DDBJ databases">
        <title>Genome sequencing of novel species.</title>
        <authorList>
            <person name="Heo J."/>
            <person name="Kim S.-J."/>
            <person name="Kim J.-S."/>
            <person name="Hong S.-B."/>
            <person name="Kwon S.-W."/>
        </authorList>
    </citation>
    <scope>NUCLEOTIDE SEQUENCE [LARGE SCALE GENOMIC DNA]</scope>
    <source>
        <strain evidence="2 3">F39-2</strain>
    </source>
</reference>
<feature type="transmembrane region" description="Helical" evidence="1">
    <location>
        <begin position="7"/>
        <end position="25"/>
    </location>
</feature>
<dbReference type="EMBL" id="CP051682">
    <property type="protein sequence ID" value="QJD96853.1"/>
    <property type="molecule type" value="Genomic_DNA"/>
</dbReference>
<keyword evidence="1" id="KW-0472">Membrane</keyword>
<dbReference type="KEGG" id="mrob:HH214_13730"/>
<organism evidence="2 3">
    <name type="scientific">Mucilaginibacter robiniae</name>
    <dbReference type="NCBI Taxonomy" id="2728022"/>
    <lineage>
        <taxon>Bacteria</taxon>
        <taxon>Pseudomonadati</taxon>
        <taxon>Bacteroidota</taxon>
        <taxon>Sphingobacteriia</taxon>
        <taxon>Sphingobacteriales</taxon>
        <taxon>Sphingobacteriaceae</taxon>
        <taxon>Mucilaginibacter</taxon>
    </lineage>
</organism>
<gene>
    <name evidence="2" type="ORF">HH214_13730</name>
</gene>
<dbReference type="Proteomes" id="UP000503278">
    <property type="component" value="Chromosome"/>
</dbReference>
<keyword evidence="1" id="KW-0812">Transmembrane</keyword>
<feature type="transmembrane region" description="Helical" evidence="1">
    <location>
        <begin position="86"/>
        <end position="103"/>
    </location>
</feature>
<dbReference type="AlphaFoldDB" id="A0A7L5E7L0"/>
<keyword evidence="3" id="KW-1185">Reference proteome</keyword>
<accession>A0A7L5E7L0</accession>
<evidence type="ECO:0000313" key="2">
    <source>
        <dbReference type="EMBL" id="QJD96853.1"/>
    </source>
</evidence>
<dbReference type="RefSeq" id="WP_169608546.1">
    <property type="nucleotide sequence ID" value="NZ_CP051682.1"/>
</dbReference>
<feature type="transmembrane region" description="Helical" evidence="1">
    <location>
        <begin position="56"/>
        <end position="74"/>
    </location>
</feature>
<evidence type="ECO:0000313" key="3">
    <source>
        <dbReference type="Proteomes" id="UP000503278"/>
    </source>
</evidence>
<evidence type="ECO:0000256" key="1">
    <source>
        <dbReference type="SAM" id="Phobius"/>
    </source>
</evidence>
<proteinExistence type="predicted"/>
<name>A0A7L5E7L0_9SPHI</name>
<feature type="transmembrane region" description="Helical" evidence="1">
    <location>
        <begin position="123"/>
        <end position="141"/>
    </location>
</feature>
<protein>
    <submittedName>
        <fullName evidence="2">DUF2938 domain-containing protein</fullName>
    </submittedName>
</protein>
<sequence>MTSVSKIVAGSIVGTSFMTLFSHLVSEKSGKQFNEAEILSELLNRLTPLTKQQARWLGWSSHYLVGVIFATLYAQYLKKAGKHPTITNGAVFGALSGLGGAWVWKMVFKMHPNPPGVDLKNFYKQLVLAHVVFGSSVALVFKADV</sequence>